<dbReference type="PANTHER" id="PTHR24353">
    <property type="entry name" value="CYCLIC NUCLEOTIDE-DEPENDENT PROTEIN KINASE"/>
    <property type="match status" value="1"/>
</dbReference>
<gene>
    <name evidence="9" type="primary">LOC108864662</name>
</gene>
<dbReference type="KEGG" id="goe:108864662"/>
<reference evidence="9" key="1">
    <citation type="submission" date="2025-08" db="UniProtKB">
        <authorList>
            <consortium name="RefSeq"/>
        </authorList>
    </citation>
    <scope>IDENTIFICATION</scope>
</reference>
<dbReference type="GO" id="GO:0005524">
    <property type="term" value="F:ATP binding"/>
    <property type="evidence" value="ECO:0007669"/>
    <property type="project" value="UniProtKB-KW"/>
</dbReference>
<dbReference type="GO" id="GO:0004691">
    <property type="term" value="F:cAMP-dependent protein kinase activity"/>
    <property type="evidence" value="ECO:0007669"/>
    <property type="project" value="TreeGrafter"/>
</dbReference>
<keyword evidence="6" id="KW-0812">Transmembrane</keyword>
<keyword evidence="8" id="KW-1185">Reference proteome</keyword>
<keyword evidence="6" id="KW-1133">Transmembrane helix</keyword>
<keyword evidence="6" id="KW-0472">Membrane</keyword>
<dbReference type="AlphaFoldDB" id="A0AAJ7L6A8"/>
<evidence type="ECO:0000256" key="1">
    <source>
        <dbReference type="ARBA" id="ARBA00022527"/>
    </source>
</evidence>
<name>A0AAJ7L6A8_9ACAR</name>
<protein>
    <submittedName>
        <fullName evidence="9">Protein kinase C-like 3</fullName>
    </submittedName>
</protein>
<evidence type="ECO:0000256" key="3">
    <source>
        <dbReference type="ARBA" id="ARBA00022741"/>
    </source>
</evidence>
<dbReference type="SMART" id="SM00220">
    <property type="entry name" value="S_TKc"/>
    <property type="match status" value="1"/>
</dbReference>
<dbReference type="Proteomes" id="UP000694867">
    <property type="component" value="Unplaced"/>
</dbReference>
<keyword evidence="1" id="KW-0723">Serine/threonine-protein kinase</keyword>
<dbReference type="GO" id="GO:0005952">
    <property type="term" value="C:cAMP-dependent protein kinase complex"/>
    <property type="evidence" value="ECO:0007669"/>
    <property type="project" value="TreeGrafter"/>
</dbReference>
<feature type="domain" description="Protein kinase" evidence="7">
    <location>
        <begin position="293"/>
        <end position="551"/>
    </location>
</feature>
<evidence type="ECO:0000259" key="7">
    <source>
        <dbReference type="PROSITE" id="PS50011"/>
    </source>
</evidence>
<evidence type="ECO:0000256" key="6">
    <source>
        <dbReference type="SAM" id="Phobius"/>
    </source>
</evidence>
<dbReference type="GeneID" id="108864662"/>
<dbReference type="PROSITE" id="PS50011">
    <property type="entry name" value="PROTEIN_KINASE_DOM"/>
    <property type="match status" value="1"/>
</dbReference>
<dbReference type="InterPro" id="IPR011009">
    <property type="entry name" value="Kinase-like_dom_sf"/>
</dbReference>
<evidence type="ECO:0000256" key="5">
    <source>
        <dbReference type="ARBA" id="ARBA00022840"/>
    </source>
</evidence>
<keyword evidence="5" id="KW-0067">ATP-binding</keyword>
<feature type="transmembrane region" description="Helical" evidence="6">
    <location>
        <begin position="120"/>
        <end position="137"/>
    </location>
</feature>
<organism evidence="8 9">
    <name type="scientific">Galendromus occidentalis</name>
    <name type="common">western predatory mite</name>
    <dbReference type="NCBI Taxonomy" id="34638"/>
    <lineage>
        <taxon>Eukaryota</taxon>
        <taxon>Metazoa</taxon>
        <taxon>Ecdysozoa</taxon>
        <taxon>Arthropoda</taxon>
        <taxon>Chelicerata</taxon>
        <taxon>Arachnida</taxon>
        <taxon>Acari</taxon>
        <taxon>Parasitiformes</taxon>
        <taxon>Mesostigmata</taxon>
        <taxon>Gamasina</taxon>
        <taxon>Phytoseioidea</taxon>
        <taxon>Phytoseiidae</taxon>
        <taxon>Typhlodrominae</taxon>
        <taxon>Galendromus</taxon>
    </lineage>
</organism>
<dbReference type="Gene3D" id="1.10.510.10">
    <property type="entry name" value="Transferase(Phosphotransferase) domain 1"/>
    <property type="match status" value="1"/>
</dbReference>
<dbReference type="Pfam" id="PF00069">
    <property type="entry name" value="Pkinase"/>
    <property type="match status" value="1"/>
</dbReference>
<keyword evidence="4" id="KW-0418">Kinase</keyword>
<feature type="transmembrane region" description="Helical" evidence="6">
    <location>
        <begin position="43"/>
        <end position="67"/>
    </location>
</feature>
<keyword evidence="2" id="KW-0808">Transferase</keyword>
<feature type="transmembrane region" description="Helical" evidence="6">
    <location>
        <begin position="79"/>
        <end position="99"/>
    </location>
</feature>
<keyword evidence="3" id="KW-0547">Nucleotide-binding</keyword>
<evidence type="ECO:0000256" key="2">
    <source>
        <dbReference type="ARBA" id="ARBA00022679"/>
    </source>
</evidence>
<dbReference type="RefSeq" id="XP_018496260.1">
    <property type="nucleotide sequence ID" value="XM_018640744.1"/>
</dbReference>
<dbReference type="InterPro" id="IPR000719">
    <property type="entry name" value="Prot_kinase_dom"/>
</dbReference>
<sequence>MEETLEKVQRFLRPENTAKFRILHSIATEPDISSRYRRNLRRFLQFFGVVFHSSMICVNLWAIHRLYIEKVDGFGEGILLLYLQLRLLFFNGSSMLYFLSRMLRVGTMRNLENLTRDNHMGMFFSRILLIITHYGRMMGSEENEAPAEAAFVFELPQASGNQALWWQTSNLVCHYLLFDVICTWPIPRVDRAQEAPPPPAKAPEPKIYIALDVDTKLHKEIFKAVGQNAVKSPFRRTSGTLRNRTSVSTTIGMLNTVKPDNRVEEGTFLHNILSFVGLHNSSGPKTFWSFRKMRFIAELKSDPNEVVCSVRHILTGHLALVKVKKISACSEKLLKTEKKCWHRAASCLQVIPFKFYYKTDEFHVFICEHFNGCFLNELIGEGLIKPSMIAKIVSQLAFAICCLHNLGIIYRGLAPETVLVDAEGNARLIDFQFAINRSKSYSASGLLPYMAPEMCSGSHSFEVDYWSLGILMYEMIVRHHPLSIYCWKLELDPTLDSDYTMLLLKTVPIKLPKNAEANQLSFLKELLYEQPRLRIGCRRRGFADIMEHPYFAKVDWRSYFIGDNFVLSVGSETIEDSSKERRTQPHHHFHAHH</sequence>
<dbReference type="Gene3D" id="3.30.200.20">
    <property type="entry name" value="Phosphorylase Kinase, domain 1"/>
    <property type="match status" value="1"/>
</dbReference>
<accession>A0AAJ7L6A8</accession>
<evidence type="ECO:0000313" key="9">
    <source>
        <dbReference type="RefSeq" id="XP_018496260.1"/>
    </source>
</evidence>
<proteinExistence type="predicted"/>
<evidence type="ECO:0000256" key="4">
    <source>
        <dbReference type="ARBA" id="ARBA00022777"/>
    </source>
</evidence>
<dbReference type="SUPFAM" id="SSF56112">
    <property type="entry name" value="Protein kinase-like (PK-like)"/>
    <property type="match status" value="1"/>
</dbReference>
<evidence type="ECO:0000313" key="8">
    <source>
        <dbReference type="Proteomes" id="UP000694867"/>
    </source>
</evidence>
<dbReference type="PANTHER" id="PTHR24353:SF37">
    <property type="entry name" value="CAMP-DEPENDENT PROTEIN KINASE CATALYTIC SUBUNIT PRKX"/>
    <property type="match status" value="1"/>
</dbReference>